<dbReference type="Pfam" id="PF02036">
    <property type="entry name" value="SCP2"/>
    <property type="match status" value="1"/>
</dbReference>
<dbReference type="SUPFAM" id="SSF55718">
    <property type="entry name" value="SCP-like"/>
    <property type="match status" value="1"/>
</dbReference>
<reference evidence="3 4" key="1">
    <citation type="submission" date="2019-07" db="EMBL/GenBank/DDBJ databases">
        <title>The pathways for chlorine oxyanion respiration interact through the shared metabolite chlorate.</title>
        <authorList>
            <person name="Barnum T.P."/>
            <person name="Cheng Y."/>
            <person name="Hill K.A."/>
            <person name="Lucas L.N."/>
            <person name="Carlson H.K."/>
            <person name="Coates J.D."/>
        </authorList>
    </citation>
    <scope>NUCLEOTIDE SEQUENCE [LARGE SCALE GENOMIC DNA]</scope>
    <source>
        <strain evidence="3">BK-3</strain>
    </source>
</reference>
<dbReference type="EMBL" id="VMRY01000040">
    <property type="protein sequence ID" value="TVT54711.1"/>
    <property type="molecule type" value="Genomic_DNA"/>
</dbReference>
<dbReference type="UniPathway" id="UPA00232"/>
<accession>A0A558D121</accession>
<comment type="similarity">
    <text evidence="1">Belongs to the UbiT family.</text>
</comment>
<feature type="domain" description="SCP2" evidence="2">
    <location>
        <begin position="39"/>
        <end position="134"/>
    </location>
</feature>
<evidence type="ECO:0000313" key="3">
    <source>
        <dbReference type="EMBL" id="TVT54711.1"/>
    </source>
</evidence>
<proteinExistence type="inferred from homology"/>
<evidence type="ECO:0000259" key="2">
    <source>
        <dbReference type="Pfam" id="PF02036"/>
    </source>
</evidence>
<dbReference type="STRING" id="1543721.AAY24_07405"/>
<dbReference type="InterPro" id="IPR036527">
    <property type="entry name" value="SCP2_sterol-bd_dom_sf"/>
</dbReference>
<dbReference type="InterPro" id="IPR016830">
    <property type="entry name" value="UbiT"/>
</dbReference>
<comment type="caution">
    <text evidence="3">The sequence shown here is derived from an EMBL/GenBank/DDBJ whole genome shotgun (WGS) entry which is preliminary data.</text>
</comment>
<organism evidence="3 4">
    <name type="scientific">Sedimenticola thiotaurini</name>
    <dbReference type="NCBI Taxonomy" id="1543721"/>
    <lineage>
        <taxon>Bacteria</taxon>
        <taxon>Pseudomonadati</taxon>
        <taxon>Pseudomonadota</taxon>
        <taxon>Gammaproteobacteria</taxon>
        <taxon>Chromatiales</taxon>
        <taxon>Sedimenticolaceae</taxon>
        <taxon>Sedimenticola</taxon>
    </lineage>
</organism>
<dbReference type="InterPro" id="IPR003033">
    <property type="entry name" value="SCP2_sterol-bd_dom"/>
</dbReference>
<dbReference type="GO" id="GO:0006744">
    <property type="term" value="P:ubiquinone biosynthetic process"/>
    <property type="evidence" value="ECO:0007669"/>
    <property type="project" value="UniProtKB-UniRule"/>
</dbReference>
<protein>
    <recommendedName>
        <fullName evidence="1">Ubiquinone biosynthesis accessory factor UbiT</fullName>
    </recommendedName>
</protein>
<dbReference type="HAMAP" id="MF_02231">
    <property type="entry name" value="UbiT"/>
    <property type="match status" value="1"/>
</dbReference>
<comment type="function">
    <text evidence="1">Required for O(2)-independent ubiquinone (coenzyme Q) biosynthesis. Likely functions as an accessory factor.</text>
</comment>
<evidence type="ECO:0000313" key="4">
    <source>
        <dbReference type="Proteomes" id="UP000317355"/>
    </source>
</evidence>
<name>A0A558D121_9GAMM</name>
<comment type="pathway">
    <text evidence="1">Cofactor biosynthesis; ubiquinone biosynthesis.</text>
</comment>
<keyword evidence="1" id="KW-0831">Ubiquinone biosynthesis</keyword>
<sequence length="180" mass="20023">MSNATNIPENPHLPAPLALPLSLVPSTSYSSMMVKVLNKLFAPELADGELDFLNEKVMRVDVVDARLSFSITLRNGSLCAAGKNQPHDLSIEGSIYDFLLLATRREDADTLFFNRRLRLGGDTELGLYVKNFLDALELDERIGPFLKMLDGMTTLISRLPSLPKSAFKLPLPKLLRRNLP</sequence>
<evidence type="ECO:0000256" key="1">
    <source>
        <dbReference type="HAMAP-Rule" id="MF_02231"/>
    </source>
</evidence>
<gene>
    <name evidence="1" type="primary">ubiT</name>
    <name evidence="3" type="ORF">FHK82_09340</name>
</gene>
<dbReference type="AlphaFoldDB" id="A0A558D121"/>
<dbReference type="Proteomes" id="UP000317355">
    <property type="component" value="Unassembled WGS sequence"/>
</dbReference>